<evidence type="ECO:0000313" key="2">
    <source>
        <dbReference type="EMBL" id="MCX8531550.1"/>
    </source>
</evidence>
<evidence type="ECO:0000313" key="3">
    <source>
        <dbReference type="Proteomes" id="UP001070176"/>
    </source>
</evidence>
<keyword evidence="1" id="KW-0812">Transmembrane</keyword>
<dbReference type="EMBL" id="JAOVZV010000002">
    <property type="protein sequence ID" value="MCX8531550.1"/>
    <property type="molecule type" value="Genomic_DNA"/>
</dbReference>
<dbReference type="Proteomes" id="UP001070176">
    <property type="component" value="Unassembled WGS sequence"/>
</dbReference>
<feature type="transmembrane region" description="Helical" evidence="1">
    <location>
        <begin position="181"/>
        <end position="202"/>
    </location>
</feature>
<comment type="caution">
    <text evidence="2">The sequence shown here is derived from an EMBL/GenBank/DDBJ whole genome shotgun (WGS) entry which is preliminary data.</text>
</comment>
<feature type="transmembrane region" description="Helical" evidence="1">
    <location>
        <begin position="41"/>
        <end position="59"/>
    </location>
</feature>
<name>A0ABT3Y085_9FLAO</name>
<sequence length="205" mass="24144">MYINKYLCDMGFIIFVIFLSLVFSLFFSKLKKGKVGQLAKLFRIASVVFAVSVFTYWFIQKSAVRIVNDSLSLQVINKLPQPLDFYVININNLDKNTPLETKHIGKIRPEYYRIEYLKMNKSDEYWIAGYLGKKNLVYFSQHSVPNKNMDQMIEVQNYINQSEKLSAIAKKEIEEDNYQNMLMGIWVTLCFLLLFLNFVLLVRKK</sequence>
<accession>A0ABT3Y085</accession>
<keyword evidence="3" id="KW-1185">Reference proteome</keyword>
<proteinExistence type="predicted"/>
<evidence type="ECO:0008006" key="4">
    <source>
        <dbReference type="Google" id="ProtNLM"/>
    </source>
</evidence>
<protein>
    <recommendedName>
        <fullName evidence="4">SH3b domain-containing protein</fullName>
    </recommendedName>
</protein>
<feature type="transmembrane region" description="Helical" evidence="1">
    <location>
        <begin position="12"/>
        <end position="29"/>
    </location>
</feature>
<evidence type="ECO:0000256" key="1">
    <source>
        <dbReference type="SAM" id="Phobius"/>
    </source>
</evidence>
<reference evidence="2" key="1">
    <citation type="submission" date="2022-10" db="EMBL/GenBank/DDBJ databases">
        <title>Chryseobacterium sp. nov., a novel bacterial species.</title>
        <authorList>
            <person name="Cao Y."/>
        </authorList>
    </citation>
    <scope>NUCLEOTIDE SEQUENCE</scope>
    <source>
        <strain evidence="2">KC 927</strain>
    </source>
</reference>
<organism evidence="2 3">
    <name type="scientific">Chryseobacterium luquanense</name>
    <dbReference type="NCBI Taxonomy" id="2983766"/>
    <lineage>
        <taxon>Bacteria</taxon>
        <taxon>Pseudomonadati</taxon>
        <taxon>Bacteroidota</taxon>
        <taxon>Flavobacteriia</taxon>
        <taxon>Flavobacteriales</taxon>
        <taxon>Weeksellaceae</taxon>
        <taxon>Chryseobacterium group</taxon>
        <taxon>Chryseobacterium</taxon>
    </lineage>
</organism>
<keyword evidence="1" id="KW-1133">Transmembrane helix</keyword>
<keyword evidence="1" id="KW-0472">Membrane</keyword>
<gene>
    <name evidence="2" type="ORF">OEA66_04165</name>
</gene>